<dbReference type="Pfam" id="PF00005">
    <property type="entry name" value="ABC_tran"/>
    <property type="match status" value="1"/>
</dbReference>
<dbReference type="GO" id="GO:0005524">
    <property type="term" value="F:ATP binding"/>
    <property type="evidence" value="ECO:0007669"/>
    <property type="project" value="UniProtKB-KW"/>
</dbReference>
<evidence type="ECO:0000256" key="8">
    <source>
        <dbReference type="ARBA" id="ARBA00023065"/>
    </source>
</evidence>
<evidence type="ECO:0000313" key="14">
    <source>
        <dbReference type="EMBL" id="ASN28196.1"/>
    </source>
</evidence>
<dbReference type="InterPro" id="IPR050093">
    <property type="entry name" value="ABC_SmlMolc_Importer"/>
</dbReference>
<evidence type="ECO:0000256" key="3">
    <source>
        <dbReference type="ARBA" id="ARBA00022496"/>
    </source>
</evidence>
<dbReference type="CDD" id="cd03259">
    <property type="entry name" value="ABC_Carb_Solutes_like"/>
    <property type="match status" value="1"/>
</dbReference>
<evidence type="ECO:0000256" key="11">
    <source>
        <dbReference type="SAM" id="MobiDB-lite"/>
    </source>
</evidence>
<dbReference type="InterPro" id="IPR003439">
    <property type="entry name" value="ABC_transporter-like_ATP-bd"/>
</dbReference>
<dbReference type="EMBL" id="CP022433">
    <property type="protein sequence ID" value="ASN28196.1"/>
    <property type="molecule type" value="Genomic_DNA"/>
</dbReference>
<dbReference type="GO" id="GO:0015408">
    <property type="term" value="F:ABC-type ferric iron transporter activity"/>
    <property type="evidence" value="ECO:0007669"/>
    <property type="project" value="InterPro"/>
</dbReference>
<proteinExistence type="predicted"/>
<dbReference type="GO" id="GO:0016020">
    <property type="term" value="C:membrane"/>
    <property type="evidence" value="ECO:0007669"/>
    <property type="project" value="InterPro"/>
</dbReference>
<dbReference type="PANTHER" id="PTHR42781">
    <property type="entry name" value="SPERMIDINE/PUTRESCINE IMPORT ATP-BINDING PROTEIN POTA"/>
    <property type="match status" value="1"/>
</dbReference>
<keyword evidence="7" id="KW-0408">Iron</keyword>
<protein>
    <submittedName>
        <fullName evidence="14">ABC transporter ATP-binding protein</fullName>
    </submittedName>
</protein>
<dbReference type="OrthoDB" id="9112331at2"/>
<dbReference type="AlphaFoldDB" id="A0A221P7X3"/>
<dbReference type="SMART" id="SM00382">
    <property type="entry name" value="AAA"/>
    <property type="match status" value="1"/>
</dbReference>
<dbReference type="PROSITE" id="PS50893">
    <property type="entry name" value="ABC_TRANSPORTER_2"/>
    <property type="match status" value="1"/>
</dbReference>
<sequence>MKPTDALRPTGAATSLSGPTAVGGPGLSARLVVERDAFQLDVSLTAAPGDVVALLGPNGAGKTTALRALAGLIPLSEGHLRLDGTSLEHVPPESRPVGVVFQDYLLFPHLSALDNVAFGPRCRGAGKTAARAQAAAWLERMGLADHADTKPRHLSGGQAQRVAVARALATRPRLLLLDEPLAALDARTRLEVRAQLRRHLAEFEAVAVLVTHDPLDAMVLADRLVVVEHGHVVQEGAPSDIARRPRTDYIAQLVGLNLYRGRADGHVVRLDAGPSITTTEDLSGPVFVAFPPSAVTLFGDRPTGASARNLWRCEVAGLESHGDQVRADLTGRFPLAADLTTVAAAELDLHPGAAVWATVKATQTHAYPA</sequence>
<feature type="region of interest" description="Disordered" evidence="11">
    <location>
        <begin position="1"/>
        <end position="20"/>
    </location>
</feature>
<name>A0A221P7X3_9ACTN</name>
<dbReference type="GO" id="GO:0016887">
    <property type="term" value="F:ATP hydrolysis activity"/>
    <property type="evidence" value="ECO:0007669"/>
    <property type="project" value="InterPro"/>
</dbReference>
<evidence type="ECO:0000256" key="7">
    <source>
        <dbReference type="ARBA" id="ARBA00023004"/>
    </source>
</evidence>
<keyword evidence="9" id="KW-0472">Membrane</keyword>
<reference evidence="14 15" key="1">
    <citation type="submission" date="2017-07" db="EMBL/GenBank/DDBJ databases">
        <title>Genome sequence of Streptomyces pluripotens MUSC 137T.</title>
        <authorList>
            <person name="Ser H.-L."/>
            <person name="Lee L.-H."/>
        </authorList>
    </citation>
    <scope>NUCLEOTIDE SEQUENCE [LARGE SCALE GENOMIC DNA]</scope>
    <source>
        <strain evidence="14 15">MUSC 137</strain>
    </source>
</reference>
<evidence type="ECO:0000256" key="4">
    <source>
        <dbReference type="ARBA" id="ARBA00022505"/>
    </source>
</evidence>
<evidence type="ECO:0000256" key="9">
    <source>
        <dbReference type="ARBA" id="ARBA00023136"/>
    </source>
</evidence>
<evidence type="ECO:0000256" key="5">
    <source>
        <dbReference type="ARBA" id="ARBA00022741"/>
    </source>
</evidence>
<keyword evidence="6 14" id="KW-0067">ATP-binding</keyword>
<keyword evidence="15" id="KW-1185">Reference proteome</keyword>
<organism evidence="14 15">
    <name type="scientific">Streptomyces pluripotens</name>
    <dbReference type="NCBI Taxonomy" id="1355015"/>
    <lineage>
        <taxon>Bacteria</taxon>
        <taxon>Bacillati</taxon>
        <taxon>Actinomycetota</taxon>
        <taxon>Actinomycetes</taxon>
        <taxon>Kitasatosporales</taxon>
        <taxon>Streptomycetaceae</taxon>
        <taxon>Streptomyces</taxon>
    </lineage>
</organism>
<keyword evidence="3" id="KW-0410">Iron transport</keyword>
<evidence type="ECO:0000259" key="13">
    <source>
        <dbReference type="PROSITE" id="PS51866"/>
    </source>
</evidence>
<keyword evidence="8" id="KW-0406">Ion transport</keyword>
<evidence type="ECO:0000313" key="15">
    <source>
        <dbReference type="Proteomes" id="UP000031501"/>
    </source>
</evidence>
<keyword evidence="5" id="KW-0547">Nucleotide-binding</keyword>
<keyword evidence="1" id="KW-0813">Transport</keyword>
<dbReference type="InterPro" id="IPR008995">
    <property type="entry name" value="Mo/tungstate-bd_C_term_dom"/>
</dbReference>
<dbReference type="STRING" id="1355015.LK06_003605"/>
<dbReference type="Pfam" id="PF03459">
    <property type="entry name" value="TOBE"/>
    <property type="match status" value="1"/>
</dbReference>
<dbReference type="PROSITE" id="PS00211">
    <property type="entry name" value="ABC_TRANSPORTER_1"/>
    <property type="match status" value="1"/>
</dbReference>
<dbReference type="GO" id="GO:0015689">
    <property type="term" value="P:molybdate ion transport"/>
    <property type="evidence" value="ECO:0007669"/>
    <property type="project" value="InterPro"/>
</dbReference>
<dbReference type="InterPro" id="IPR004606">
    <property type="entry name" value="Mop_domain"/>
</dbReference>
<dbReference type="Gene3D" id="2.40.50.100">
    <property type="match status" value="1"/>
</dbReference>
<dbReference type="InterPro" id="IPR003593">
    <property type="entry name" value="AAA+_ATPase"/>
</dbReference>
<dbReference type="PANTHER" id="PTHR42781:SF4">
    <property type="entry name" value="SPERMIDINE_PUTRESCINE IMPORT ATP-BINDING PROTEIN POTA"/>
    <property type="match status" value="1"/>
</dbReference>
<keyword evidence="4 10" id="KW-0500">Molybdenum</keyword>
<dbReference type="Proteomes" id="UP000031501">
    <property type="component" value="Chromosome"/>
</dbReference>
<dbReference type="PROSITE" id="PS51866">
    <property type="entry name" value="MOP"/>
    <property type="match status" value="1"/>
</dbReference>
<feature type="domain" description="ABC transporter" evidence="12">
    <location>
        <begin position="22"/>
        <end position="254"/>
    </location>
</feature>
<feature type="domain" description="Mop" evidence="13">
    <location>
        <begin position="304"/>
        <end position="368"/>
    </location>
</feature>
<dbReference type="SUPFAM" id="SSF52540">
    <property type="entry name" value="P-loop containing nucleoside triphosphate hydrolases"/>
    <property type="match status" value="1"/>
</dbReference>
<gene>
    <name evidence="14" type="ORF">LK07_04690</name>
</gene>
<dbReference type="InterPro" id="IPR017871">
    <property type="entry name" value="ABC_transporter-like_CS"/>
</dbReference>
<evidence type="ECO:0000259" key="12">
    <source>
        <dbReference type="PROSITE" id="PS50893"/>
    </source>
</evidence>
<evidence type="ECO:0000256" key="10">
    <source>
        <dbReference type="PROSITE-ProRule" id="PRU01213"/>
    </source>
</evidence>
<dbReference type="InterPro" id="IPR005116">
    <property type="entry name" value="Transp-assoc_OB_typ1"/>
</dbReference>
<evidence type="ECO:0000256" key="1">
    <source>
        <dbReference type="ARBA" id="ARBA00022448"/>
    </source>
</evidence>
<evidence type="ECO:0000256" key="6">
    <source>
        <dbReference type="ARBA" id="ARBA00022840"/>
    </source>
</evidence>
<dbReference type="Gene3D" id="3.40.50.300">
    <property type="entry name" value="P-loop containing nucleotide triphosphate hydrolases"/>
    <property type="match status" value="1"/>
</dbReference>
<keyword evidence="2" id="KW-1003">Cell membrane</keyword>
<evidence type="ECO:0000256" key="2">
    <source>
        <dbReference type="ARBA" id="ARBA00022475"/>
    </source>
</evidence>
<dbReference type="InterPro" id="IPR027417">
    <property type="entry name" value="P-loop_NTPase"/>
</dbReference>
<dbReference type="InterPro" id="IPR015853">
    <property type="entry name" value="ABC_transpr_FbpC"/>
</dbReference>
<dbReference type="SUPFAM" id="SSF50331">
    <property type="entry name" value="MOP-like"/>
    <property type="match status" value="1"/>
</dbReference>
<accession>A0A221P7X3</accession>